<dbReference type="Proteomes" id="UP000004079">
    <property type="component" value="Unassembled WGS sequence"/>
</dbReference>
<gene>
    <name evidence="1" type="ORF">HMPREF0971_01908</name>
</gene>
<evidence type="ECO:0000313" key="2">
    <source>
        <dbReference type="Proteomes" id="UP000004079"/>
    </source>
</evidence>
<organism evidence="1 2">
    <name type="scientific">Segatella oris F0302</name>
    <dbReference type="NCBI Taxonomy" id="649760"/>
    <lineage>
        <taxon>Bacteria</taxon>
        <taxon>Pseudomonadati</taxon>
        <taxon>Bacteroidota</taxon>
        <taxon>Bacteroidia</taxon>
        <taxon>Bacteroidales</taxon>
        <taxon>Prevotellaceae</taxon>
        <taxon>Segatella</taxon>
    </lineage>
</organism>
<evidence type="ECO:0000313" key="1">
    <source>
        <dbReference type="EMBL" id="EFB31630.1"/>
    </source>
</evidence>
<protein>
    <submittedName>
        <fullName evidence="1">Uncharacterized protein</fullName>
    </submittedName>
</protein>
<proteinExistence type="predicted"/>
<comment type="caution">
    <text evidence="1">The sequence shown here is derived from an EMBL/GenBank/DDBJ whole genome shotgun (WGS) entry which is preliminary data.</text>
</comment>
<accession>D1QSE9</accession>
<dbReference type="HOGENOM" id="CLU_2570959_0_0_10"/>
<dbReference type="EMBL" id="ACUZ02000034">
    <property type="protein sequence ID" value="EFB31630.1"/>
    <property type="molecule type" value="Genomic_DNA"/>
</dbReference>
<sequence length="81" mass="9150">MVCSASNGKVISVFLQGEMTEIERQGDINEDTEAMKWLCTCIEKASHKPRIWLLISIPGRCRNVKNGKSILHEKRKGKAHV</sequence>
<dbReference type="AlphaFoldDB" id="D1QSE9"/>
<reference evidence="1 2" key="1">
    <citation type="submission" date="2009-11" db="EMBL/GenBank/DDBJ databases">
        <authorList>
            <person name="Weinstock G."/>
            <person name="Sodergren E."/>
            <person name="Clifton S."/>
            <person name="Fulton L."/>
            <person name="Fulton B."/>
            <person name="Courtney L."/>
            <person name="Fronick C."/>
            <person name="Harrison M."/>
            <person name="Strong C."/>
            <person name="Farmer C."/>
            <person name="Delahaunty K."/>
            <person name="Markovic C."/>
            <person name="Hall O."/>
            <person name="Minx P."/>
            <person name="Tomlinson C."/>
            <person name="Mitreva M."/>
            <person name="Nelson J."/>
            <person name="Hou S."/>
            <person name="Wollam A."/>
            <person name="Pepin K.H."/>
            <person name="Johnson M."/>
            <person name="Bhonagiri V."/>
            <person name="Nash W.E."/>
            <person name="Warren W."/>
            <person name="Chinwalla A."/>
            <person name="Mardis E.R."/>
            <person name="Wilson R.K."/>
        </authorList>
    </citation>
    <scope>NUCLEOTIDE SEQUENCE [LARGE SCALE GENOMIC DNA]</scope>
    <source>
        <strain evidence="1 2">F0302</strain>
    </source>
</reference>
<name>D1QSE9_9BACT</name>
<dbReference type="STRING" id="649760.HMPREF0971_01908"/>